<comment type="similarity">
    <text evidence="10 11">Belongs to the TonB-dependent receptor family.</text>
</comment>
<dbReference type="Proteomes" id="UP000033047">
    <property type="component" value="Unassembled WGS sequence"/>
</dbReference>
<evidence type="ECO:0000256" key="7">
    <source>
        <dbReference type="ARBA" id="ARBA00023077"/>
    </source>
</evidence>
<keyword evidence="2 10" id="KW-0813">Transport</keyword>
<dbReference type="FunFam" id="2.60.40.1120:FF:000003">
    <property type="entry name" value="Outer membrane protein Omp121"/>
    <property type="match status" value="1"/>
</dbReference>
<reference evidence="14 15" key="1">
    <citation type="submission" date="2013-04" db="EMBL/GenBank/DDBJ databases">
        <title>The Genome Sequence of Parabacteroides goldsteinii DSM 19448.</title>
        <authorList>
            <consortium name="The Broad Institute Genomics Platform"/>
            <person name="Earl A."/>
            <person name="Ward D."/>
            <person name="Feldgarden M."/>
            <person name="Gevers D."/>
            <person name="Martens E."/>
            <person name="Sakamoto M."/>
            <person name="Benno Y."/>
            <person name="Song Y."/>
            <person name="Liu C."/>
            <person name="Lee J."/>
            <person name="Bolanos M."/>
            <person name="Vaisanen M.L."/>
            <person name="Finegold S.M."/>
            <person name="Walker B."/>
            <person name="Young S."/>
            <person name="Zeng Q."/>
            <person name="Gargeya S."/>
            <person name="Fitzgerald M."/>
            <person name="Haas B."/>
            <person name="Abouelleil A."/>
            <person name="Allen A.W."/>
            <person name="Alvarado L."/>
            <person name="Arachchi H.M."/>
            <person name="Berlin A.M."/>
            <person name="Chapman S.B."/>
            <person name="Gainer-Dewar J."/>
            <person name="Goldberg J."/>
            <person name="Griggs A."/>
            <person name="Gujja S."/>
            <person name="Hansen M."/>
            <person name="Howarth C."/>
            <person name="Imamovic A."/>
            <person name="Ireland A."/>
            <person name="Larimer J."/>
            <person name="McCowan C."/>
            <person name="Murphy C."/>
            <person name="Pearson M."/>
            <person name="Poon T.W."/>
            <person name="Priest M."/>
            <person name="Roberts A."/>
            <person name="Saif S."/>
            <person name="Shea T."/>
            <person name="Sisk P."/>
            <person name="Sykes S."/>
            <person name="Wortman J."/>
            <person name="Nusbaum C."/>
            <person name="Birren B."/>
        </authorList>
    </citation>
    <scope>NUCLEOTIDE SEQUENCE [LARGE SCALE GENOMIC DNA]</scope>
    <source>
        <strain evidence="14 15">DSM 19448</strain>
    </source>
</reference>
<protein>
    <submittedName>
        <fullName evidence="14">SusC/RagA family TonB-linked outer membrane protein</fullName>
    </submittedName>
</protein>
<accession>A0A0F5JMV7</accession>
<evidence type="ECO:0000256" key="11">
    <source>
        <dbReference type="RuleBase" id="RU003357"/>
    </source>
</evidence>
<dbReference type="SMART" id="SM00965">
    <property type="entry name" value="STN"/>
    <property type="match status" value="1"/>
</dbReference>
<comment type="caution">
    <text evidence="14">The sequence shown here is derived from an EMBL/GenBank/DDBJ whole genome shotgun (WGS) entry which is preliminary data.</text>
</comment>
<dbReference type="SUPFAM" id="SSF49464">
    <property type="entry name" value="Carboxypeptidase regulatory domain-like"/>
    <property type="match status" value="1"/>
</dbReference>
<dbReference type="InterPro" id="IPR011662">
    <property type="entry name" value="Secretin/TonB_short_N"/>
</dbReference>
<evidence type="ECO:0000256" key="12">
    <source>
        <dbReference type="SAM" id="SignalP"/>
    </source>
</evidence>
<keyword evidence="6" id="KW-0408">Iron</keyword>
<dbReference type="Pfam" id="PF07715">
    <property type="entry name" value="Plug"/>
    <property type="match status" value="1"/>
</dbReference>
<dbReference type="InterPro" id="IPR008969">
    <property type="entry name" value="CarboxyPept-like_regulatory"/>
</dbReference>
<evidence type="ECO:0000256" key="10">
    <source>
        <dbReference type="PROSITE-ProRule" id="PRU01360"/>
    </source>
</evidence>
<dbReference type="PATRIC" id="fig|927665.4.peg.709"/>
<dbReference type="STRING" id="927665.HMPREF1535_00700"/>
<evidence type="ECO:0000313" key="14">
    <source>
        <dbReference type="EMBL" id="KKB59141.1"/>
    </source>
</evidence>
<keyword evidence="5 10" id="KW-0812">Transmembrane</keyword>
<dbReference type="Gene3D" id="2.40.170.20">
    <property type="entry name" value="TonB-dependent receptor, beta-barrel domain"/>
    <property type="match status" value="1"/>
</dbReference>
<evidence type="ECO:0000256" key="9">
    <source>
        <dbReference type="ARBA" id="ARBA00023237"/>
    </source>
</evidence>
<evidence type="ECO:0000313" key="15">
    <source>
        <dbReference type="Proteomes" id="UP000033047"/>
    </source>
</evidence>
<dbReference type="InterPro" id="IPR023996">
    <property type="entry name" value="TonB-dep_OMP_SusC/RagA"/>
</dbReference>
<keyword evidence="9 10" id="KW-0998">Cell outer membrane</keyword>
<dbReference type="InterPro" id="IPR037066">
    <property type="entry name" value="Plug_dom_sf"/>
</dbReference>
<gene>
    <name evidence="14" type="ORF">HMPREF1535_00700</name>
</gene>
<dbReference type="NCBIfam" id="TIGR04057">
    <property type="entry name" value="SusC_RagA_signa"/>
    <property type="match status" value="1"/>
</dbReference>
<keyword evidence="12" id="KW-0732">Signal</keyword>
<dbReference type="RefSeq" id="WP_052716640.1">
    <property type="nucleotide sequence ID" value="NZ_KQ033912.1"/>
</dbReference>
<dbReference type="PROSITE" id="PS52016">
    <property type="entry name" value="TONB_DEPENDENT_REC_3"/>
    <property type="match status" value="1"/>
</dbReference>
<dbReference type="HOGENOM" id="CLU_004317_1_1_10"/>
<dbReference type="InterPro" id="IPR023997">
    <property type="entry name" value="TonB-dep_OMP_SusC/RagA_CS"/>
</dbReference>
<evidence type="ECO:0000256" key="8">
    <source>
        <dbReference type="ARBA" id="ARBA00023136"/>
    </source>
</evidence>
<feature type="signal peptide" evidence="12">
    <location>
        <begin position="1"/>
        <end position="19"/>
    </location>
</feature>
<evidence type="ECO:0000259" key="13">
    <source>
        <dbReference type="SMART" id="SM00965"/>
    </source>
</evidence>
<keyword evidence="3 10" id="KW-1134">Transmembrane beta strand</keyword>
<feature type="domain" description="Secretin/TonB short N-terminal" evidence="13">
    <location>
        <begin position="43"/>
        <end position="95"/>
    </location>
</feature>
<dbReference type="AlphaFoldDB" id="A0A0F5JMV7"/>
<keyword evidence="8 10" id="KW-0472">Membrane</keyword>
<evidence type="ECO:0000256" key="3">
    <source>
        <dbReference type="ARBA" id="ARBA00022452"/>
    </source>
</evidence>
<feature type="chain" id="PRO_5002489767" evidence="12">
    <location>
        <begin position="20"/>
        <end position="1128"/>
    </location>
</feature>
<dbReference type="EMBL" id="AQHV01000003">
    <property type="protein sequence ID" value="KKB59141.1"/>
    <property type="molecule type" value="Genomic_DNA"/>
</dbReference>
<dbReference type="Pfam" id="PF07660">
    <property type="entry name" value="STN"/>
    <property type="match status" value="1"/>
</dbReference>
<organism evidence="14 15">
    <name type="scientific">Parabacteroides goldsteinii DSM 19448 = WAL 12034</name>
    <dbReference type="NCBI Taxonomy" id="927665"/>
    <lineage>
        <taxon>Bacteria</taxon>
        <taxon>Pseudomonadati</taxon>
        <taxon>Bacteroidota</taxon>
        <taxon>Bacteroidia</taxon>
        <taxon>Bacteroidales</taxon>
        <taxon>Tannerellaceae</taxon>
        <taxon>Parabacteroides</taxon>
    </lineage>
</organism>
<evidence type="ECO:0000256" key="2">
    <source>
        <dbReference type="ARBA" id="ARBA00022448"/>
    </source>
</evidence>
<dbReference type="GO" id="GO:0006826">
    <property type="term" value="P:iron ion transport"/>
    <property type="evidence" value="ECO:0007669"/>
    <property type="project" value="UniProtKB-KW"/>
</dbReference>
<dbReference type="Gene3D" id="2.60.40.1120">
    <property type="entry name" value="Carboxypeptidase-like, regulatory domain"/>
    <property type="match status" value="1"/>
</dbReference>
<proteinExistence type="inferred from homology"/>
<comment type="subcellular location">
    <subcellularLocation>
        <location evidence="1 10">Cell outer membrane</location>
        <topology evidence="1 10">Multi-pass membrane protein</topology>
    </subcellularLocation>
</comment>
<dbReference type="GO" id="GO:0009279">
    <property type="term" value="C:cell outer membrane"/>
    <property type="evidence" value="ECO:0007669"/>
    <property type="project" value="UniProtKB-SubCell"/>
</dbReference>
<dbReference type="InterPro" id="IPR039426">
    <property type="entry name" value="TonB-dep_rcpt-like"/>
</dbReference>
<keyword evidence="4" id="KW-0406">Ion transport</keyword>
<dbReference type="InterPro" id="IPR036942">
    <property type="entry name" value="Beta-barrel_TonB_sf"/>
</dbReference>
<dbReference type="Gene3D" id="3.55.50.30">
    <property type="match status" value="1"/>
</dbReference>
<dbReference type="SUPFAM" id="SSF56935">
    <property type="entry name" value="Porins"/>
    <property type="match status" value="1"/>
</dbReference>
<dbReference type="InterPro" id="IPR012910">
    <property type="entry name" value="Plug_dom"/>
</dbReference>
<dbReference type="Pfam" id="PF00593">
    <property type="entry name" value="TonB_dep_Rec_b-barrel"/>
    <property type="match status" value="1"/>
</dbReference>
<sequence>MRKVGAICLSAFLTTSVFAQVTVNVKQQTIKQALRTIEKATDYRFFYSNQLPDLDKKVTFEVNNQSIEATMSKLLSGTGLVYEKKEDNQIYLGIKESKSGQKENKKITGTIVDDNGEPVIGANVSIKGSTVGTITDIDGNFSLDAMSGATLLISYIGYETQEITVSNQSVYNIKLSEDTQALDEVVVVGYGTQKKINLTGAVATVTPEDIQSRPITNVTQALQGVTPGLNITSSSKFGGEVGSPMDMNIRGVGSLTEGSGKPYVLVDGVPMELDLVNPNDIENISILKDASSAAIYGARAAYGVILVTTKSGSKDEKFTISYNANFGWKTPTMLQKTVNSLDFVTAMNDACDNAGVTHLYTDEMVELVKKNIASGNRMDGVIPDRSNPTQWGQNGDTYANTDWTDVYFKNWAFQNSHDVSITGRTGKSSYYAGLGYMKQEGQLNFFDENYRRYNVTVNNSTKLTPWLTFKLNSKFARSDRDLPVGYSGYDRTVNYHMIARAYPTLPVRNPNGGFMESNSVVQILQEGGSEKQETTTAYITPSFEINVLDGLKVNGDFTYNYVGYNRDTHFAKVYVQDVKPTESHYHHANNFNQIEEEQRTDTYTTGNLYANYQKAFGKHSLDALVGGQLEYFKRKGLKGSKRDLITDNVPSIGTATGLTNLSDEISEWSTVGSFVRLNYSFDDRYMFSFNGRYDGSSRFREGKRFGFFPSFSAAYNMHREKYWEPIAPIVNTFKLRASYGTLGNQEVPNYLFYETIPIKTNLEYIINGARPIYTQTPDLVSWDLTWEESRTLNIGADMSFLDNRLSATVEWYSRETVNMFGPSEALPAVLGKEAPKKNNASLRTNGFELTLNWKHRVNKDFSYSITGTLADAQTEVTKYNNPTGIISDKTYFKGQKLGDIWGYVTDGFFTSEEDVKKSPDQSAIHAKWNPGDMKYIDLNKDGKIDWGDNTINNPGDKKVLGNNTPRFLYGLMFAGQYKDFDFSVFFQGVGKRDVFIGSTTYFGFQGNKYFDNVHEHNMDYWREDNKDAFFARPYSTGEVSKNQQVQSRFIQNGAYLRLKNLQLGYTLPSELLQGVGIDKLRFYFSGENLLTFTKLMDGVDPEGTSGAWGDAKSYPLSLVCSFGVNLTF</sequence>
<dbReference type="InterPro" id="IPR000531">
    <property type="entry name" value="Beta-barrel_TonB"/>
</dbReference>
<name>A0A0F5JMV7_9BACT</name>
<dbReference type="Pfam" id="PF13715">
    <property type="entry name" value="CarbopepD_reg_2"/>
    <property type="match status" value="1"/>
</dbReference>
<dbReference type="Gene3D" id="2.170.130.10">
    <property type="entry name" value="TonB-dependent receptor, plug domain"/>
    <property type="match status" value="1"/>
</dbReference>
<dbReference type="NCBIfam" id="TIGR04056">
    <property type="entry name" value="OMP_RagA_SusC"/>
    <property type="match status" value="1"/>
</dbReference>
<keyword evidence="4" id="KW-0410">Iron transport</keyword>
<evidence type="ECO:0000256" key="1">
    <source>
        <dbReference type="ARBA" id="ARBA00004571"/>
    </source>
</evidence>
<keyword evidence="7 11" id="KW-0798">TonB box</keyword>
<evidence type="ECO:0000256" key="4">
    <source>
        <dbReference type="ARBA" id="ARBA00022496"/>
    </source>
</evidence>
<evidence type="ECO:0000256" key="5">
    <source>
        <dbReference type="ARBA" id="ARBA00022692"/>
    </source>
</evidence>
<evidence type="ECO:0000256" key="6">
    <source>
        <dbReference type="ARBA" id="ARBA00023004"/>
    </source>
</evidence>